<dbReference type="Proteomes" id="UP000188235">
    <property type="component" value="Chromosome"/>
</dbReference>
<gene>
    <name evidence="3" type="ORF">BW733_12990</name>
</gene>
<dbReference type="CDD" id="cd00146">
    <property type="entry name" value="PKD"/>
    <property type="match status" value="1"/>
</dbReference>
<dbReference type="InterPro" id="IPR008930">
    <property type="entry name" value="Terpenoid_cyclase/PrenylTrfase"/>
</dbReference>
<feature type="compositionally biased region" description="Pro residues" evidence="1">
    <location>
        <begin position="396"/>
        <end position="414"/>
    </location>
</feature>
<feature type="compositionally biased region" description="Low complexity" evidence="1">
    <location>
        <begin position="415"/>
        <end position="439"/>
    </location>
</feature>
<keyword evidence="4" id="KW-1185">Reference proteome</keyword>
<evidence type="ECO:0000256" key="2">
    <source>
        <dbReference type="SAM" id="SignalP"/>
    </source>
</evidence>
<evidence type="ECO:0008006" key="5">
    <source>
        <dbReference type="Google" id="ProtNLM"/>
    </source>
</evidence>
<organism evidence="3 4">
    <name type="scientific">Tessaracoccus flavescens</name>
    <dbReference type="NCBI Taxonomy" id="399497"/>
    <lineage>
        <taxon>Bacteria</taxon>
        <taxon>Bacillati</taxon>
        <taxon>Actinomycetota</taxon>
        <taxon>Actinomycetes</taxon>
        <taxon>Propionibacteriales</taxon>
        <taxon>Propionibacteriaceae</taxon>
        <taxon>Tessaracoccus</taxon>
    </lineage>
</organism>
<feature type="signal peptide" evidence="2">
    <location>
        <begin position="1"/>
        <end position="26"/>
    </location>
</feature>
<dbReference type="AlphaFoldDB" id="A0A1Q2CZL3"/>
<dbReference type="RefSeq" id="WP_077351044.1">
    <property type="nucleotide sequence ID" value="NZ_CP019607.1"/>
</dbReference>
<feature type="chain" id="PRO_5012275604" description="Ig-like domain-containing protein" evidence="2">
    <location>
        <begin position="27"/>
        <end position="576"/>
    </location>
</feature>
<evidence type="ECO:0000256" key="1">
    <source>
        <dbReference type="SAM" id="MobiDB-lite"/>
    </source>
</evidence>
<protein>
    <recommendedName>
        <fullName evidence="5">Ig-like domain-containing protein</fullName>
    </recommendedName>
</protein>
<dbReference type="OrthoDB" id="3730654at2"/>
<reference evidence="3 4" key="1">
    <citation type="journal article" date="2008" name="Int. J. Syst. Evol. Microbiol.">
        <title>Tessaracoccus flavescens sp. nov., isolated from marine sediment.</title>
        <authorList>
            <person name="Lee D.W."/>
            <person name="Lee S.D."/>
        </authorList>
    </citation>
    <scope>NUCLEOTIDE SEQUENCE [LARGE SCALE GENOMIC DNA]</scope>
    <source>
        <strain evidence="3 4">SST-39T</strain>
    </source>
</reference>
<dbReference type="STRING" id="399497.BW733_12990"/>
<evidence type="ECO:0000313" key="4">
    <source>
        <dbReference type="Proteomes" id="UP000188235"/>
    </source>
</evidence>
<dbReference type="EMBL" id="CP019607">
    <property type="protein sequence ID" value="AQP51596.1"/>
    <property type="molecule type" value="Genomic_DNA"/>
</dbReference>
<keyword evidence="2" id="KW-0732">Signal</keyword>
<dbReference type="SUPFAM" id="SSF48239">
    <property type="entry name" value="Terpenoid cyclases/Protein prenyltransferases"/>
    <property type="match status" value="1"/>
</dbReference>
<name>A0A1Q2CZL3_9ACTN</name>
<evidence type="ECO:0000313" key="3">
    <source>
        <dbReference type="EMBL" id="AQP51596.1"/>
    </source>
</evidence>
<sequence length="576" mass="59181">MPTRFTAASAVGSLAALLLTVVPVSAANADDQLRAAVTAAADYIATSAPGGADAIIALAAADTQPTALDGMLKAFAGSAAGSAGNAASRGKLMIAADAANLDARFFADASCATNWAETQRADAEAGKLSAYWAPQLVVISLARLGEPAPEAALEKILSTQHSGGAWGYGSGAAFTAQPDDTAMSLYALGLVADSEVEAAETRATARAAIDKAVAWSRSDAARRQLDGNYYWATYSPANSTGLMASALAEVGEDVTSPQAFLAAQQSLTGSGWSNTLNGTKPQLMATTQAILGATGAGYGTARATGEVTPTCAQPPTIAAQPSDVTAPPSSARLTADVTDGDTLQWQRFDGAWVDVDGATSATLSPATEGQYRLTATNANGSSFSRVATVTLTAEPSPSPSASPSVSPKPDPTPSATPDATPSSSPSRTATPRPGTPTAPVVDVYTTPGLHTSGGRAWSTTCEPYSKTTRCRTEIWATTVVLRDGRYVRTTGWAFNNLTYLPSPRALWAGNPLAEKGEWTSPENRMWRTDCDSAVTGRGGCRNYLLATTVSAVPAASGGWSFVQADAWVFNGIVRFS</sequence>
<proteinExistence type="predicted"/>
<feature type="region of interest" description="Disordered" evidence="1">
    <location>
        <begin position="391"/>
        <end position="458"/>
    </location>
</feature>
<dbReference type="KEGG" id="tfa:BW733_12990"/>
<accession>A0A1Q2CZL3</accession>